<reference evidence="2 3" key="2">
    <citation type="submission" date="2018-11" db="EMBL/GenBank/DDBJ databases">
        <authorList>
            <consortium name="Pathogen Informatics"/>
        </authorList>
    </citation>
    <scope>NUCLEOTIDE SEQUENCE [LARGE SCALE GENOMIC DNA]</scope>
</reference>
<gene>
    <name evidence="2" type="ORF">ASIM_LOCUS13493</name>
</gene>
<keyword evidence="1" id="KW-1133">Transmembrane helix</keyword>
<feature type="transmembrane region" description="Helical" evidence="1">
    <location>
        <begin position="142"/>
        <end position="163"/>
    </location>
</feature>
<evidence type="ECO:0000313" key="4">
    <source>
        <dbReference type="WBParaSite" id="ASIM_0001406501-mRNA-1"/>
    </source>
</evidence>
<keyword evidence="1" id="KW-0472">Membrane</keyword>
<name>A0A0M3JZV4_ANISI</name>
<evidence type="ECO:0000313" key="3">
    <source>
        <dbReference type="Proteomes" id="UP000267096"/>
    </source>
</evidence>
<dbReference type="OrthoDB" id="331948at2759"/>
<proteinExistence type="predicted"/>
<evidence type="ECO:0000256" key="1">
    <source>
        <dbReference type="SAM" id="Phobius"/>
    </source>
</evidence>
<organism evidence="4">
    <name type="scientific">Anisakis simplex</name>
    <name type="common">Herring worm</name>
    <dbReference type="NCBI Taxonomy" id="6269"/>
    <lineage>
        <taxon>Eukaryota</taxon>
        <taxon>Metazoa</taxon>
        <taxon>Ecdysozoa</taxon>
        <taxon>Nematoda</taxon>
        <taxon>Chromadorea</taxon>
        <taxon>Rhabditida</taxon>
        <taxon>Spirurina</taxon>
        <taxon>Ascaridomorpha</taxon>
        <taxon>Ascaridoidea</taxon>
        <taxon>Anisakidae</taxon>
        <taxon>Anisakis</taxon>
        <taxon>Anisakis simplex complex</taxon>
    </lineage>
</organism>
<feature type="transmembrane region" description="Helical" evidence="1">
    <location>
        <begin position="20"/>
        <end position="43"/>
    </location>
</feature>
<dbReference type="PANTHER" id="PTHR12246">
    <property type="entry name" value="PALMITOYLTRANSFERASE ZDHHC16"/>
    <property type="match status" value="1"/>
</dbReference>
<dbReference type="EMBL" id="UYRR01031408">
    <property type="protein sequence ID" value="VDK49847.1"/>
    <property type="molecule type" value="Genomic_DNA"/>
</dbReference>
<dbReference type="InterPro" id="IPR039859">
    <property type="entry name" value="PFA4/ZDH16/20/ERF2-like"/>
</dbReference>
<accession>A0A0M3JZV4</accession>
<reference evidence="4" key="1">
    <citation type="submission" date="2017-02" db="UniProtKB">
        <authorList>
            <consortium name="WormBaseParasite"/>
        </authorList>
    </citation>
    <scope>IDENTIFICATION</scope>
</reference>
<dbReference type="AlphaFoldDB" id="A0A0M3JZV4"/>
<keyword evidence="3" id="KW-1185">Reference proteome</keyword>
<feature type="transmembrane region" description="Helical" evidence="1">
    <location>
        <begin position="55"/>
        <end position="76"/>
    </location>
</feature>
<protein>
    <submittedName>
        <fullName evidence="4">Protein S-acyltransferase</fullName>
    </submittedName>
</protein>
<dbReference type="GO" id="GO:0016409">
    <property type="term" value="F:palmitoyltransferase activity"/>
    <property type="evidence" value="ECO:0007669"/>
    <property type="project" value="InterPro"/>
</dbReference>
<keyword evidence="1" id="KW-0812">Transmembrane</keyword>
<dbReference type="Proteomes" id="UP000267096">
    <property type="component" value="Unassembled WGS sequence"/>
</dbReference>
<evidence type="ECO:0000313" key="2">
    <source>
        <dbReference type="EMBL" id="VDK49847.1"/>
    </source>
</evidence>
<sequence>MFFCFSISSVEGVRSYLISFSFQALCFLFYGLLLVVIASEYLIILPYENYMRPSFLIPIYYVTGLYLIINILYHYWKVCTVDPGKPESVSYTYLFRALDYFQLLSNPQMVPFCVQPIEMVPWRKWMCENMADFVNGCVCFDYGLAILLVLVLGGLAAFNIYMISIGETLIDYLQDADERRSQRNWRSSNDIGLKLNWLRFLGLKKGRSFWRYILLPSSHKPLFEYYSSYLRHDPTHIV</sequence>
<dbReference type="WBParaSite" id="ASIM_0001406501-mRNA-1">
    <property type="protein sequence ID" value="ASIM_0001406501-mRNA-1"/>
    <property type="gene ID" value="ASIM_0001406501"/>
</dbReference>